<feature type="chain" id="PRO_5047071288" description="Lipoprotein" evidence="2">
    <location>
        <begin position="22"/>
        <end position="102"/>
    </location>
</feature>
<evidence type="ECO:0000256" key="1">
    <source>
        <dbReference type="SAM" id="MobiDB-lite"/>
    </source>
</evidence>
<dbReference type="Proteomes" id="UP001624684">
    <property type="component" value="Unassembled WGS sequence"/>
</dbReference>
<keyword evidence="2" id="KW-0732">Signal</keyword>
<evidence type="ECO:0000256" key="2">
    <source>
        <dbReference type="SAM" id="SignalP"/>
    </source>
</evidence>
<dbReference type="EMBL" id="JBJJXE010000001">
    <property type="protein sequence ID" value="MFL1731643.1"/>
    <property type="molecule type" value="Genomic_DNA"/>
</dbReference>
<comment type="caution">
    <text evidence="3">The sequence shown here is derived from an EMBL/GenBank/DDBJ whole genome shotgun (WGS) entry which is preliminary data.</text>
</comment>
<sequence length="102" mass="10421">MKKLLIAATAIGILAVLSACSQQTKDKANEAVESTKADIATNTAQVAKEAESAAQNVAETTKNAVQAAAEKTSEVAKEVGAKADAATKPASAESQVAEEQKY</sequence>
<protein>
    <recommendedName>
        <fullName evidence="5">Lipoprotein</fullName>
    </recommendedName>
</protein>
<organism evidence="3 4">
    <name type="scientific">Moraxella oculi</name>
    <dbReference type="NCBI Taxonomy" id="2940516"/>
    <lineage>
        <taxon>Bacteria</taxon>
        <taxon>Pseudomonadati</taxon>
        <taxon>Pseudomonadota</taxon>
        <taxon>Gammaproteobacteria</taxon>
        <taxon>Moraxellales</taxon>
        <taxon>Moraxellaceae</taxon>
        <taxon>Moraxella</taxon>
    </lineage>
</organism>
<feature type="compositionally biased region" description="Low complexity" evidence="1">
    <location>
        <begin position="82"/>
        <end position="92"/>
    </location>
</feature>
<feature type="signal peptide" evidence="2">
    <location>
        <begin position="1"/>
        <end position="21"/>
    </location>
</feature>
<keyword evidence="4" id="KW-1185">Reference proteome</keyword>
<accession>A0ABW8U3C1</accession>
<dbReference type="RefSeq" id="WP_249097504.1">
    <property type="nucleotide sequence ID" value="NZ_JAMBAQ010000001.1"/>
</dbReference>
<evidence type="ECO:0000313" key="3">
    <source>
        <dbReference type="EMBL" id="MFL1731643.1"/>
    </source>
</evidence>
<gene>
    <name evidence="3" type="ORF">ACJHVH_01315</name>
</gene>
<name>A0ABW8U3C1_9GAMM</name>
<dbReference type="PROSITE" id="PS51257">
    <property type="entry name" value="PROKAR_LIPOPROTEIN"/>
    <property type="match status" value="1"/>
</dbReference>
<reference evidence="3 4" key="1">
    <citation type="submission" date="2024-11" db="EMBL/GenBank/DDBJ databases">
        <title>First Report of Moraxella oculi in Brazil in an Infectious Bovine Keratoconjunctivitis Outbreak.</title>
        <authorList>
            <person name="Carvalho C.V."/>
            <person name="Domingues R."/>
            <person name="Coutinho C."/>
            <person name="Honorio N.T.B.S."/>
            <person name="Faza D.R.L.R."/>
            <person name="Carvalho W.A."/>
            <person name="Machado A.B.F."/>
            <person name="Martins M.F."/>
            <person name="Gaspar E.B."/>
        </authorList>
    </citation>
    <scope>NUCLEOTIDE SEQUENCE [LARGE SCALE GENOMIC DNA]</scope>
    <source>
        <strain evidence="3 4">2117LE</strain>
    </source>
</reference>
<dbReference type="Gene3D" id="1.10.287.700">
    <property type="entry name" value="Helix hairpin bin"/>
    <property type="match status" value="1"/>
</dbReference>
<proteinExistence type="predicted"/>
<evidence type="ECO:0000313" key="4">
    <source>
        <dbReference type="Proteomes" id="UP001624684"/>
    </source>
</evidence>
<feature type="region of interest" description="Disordered" evidence="1">
    <location>
        <begin position="80"/>
        <end position="102"/>
    </location>
</feature>
<evidence type="ECO:0008006" key="5">
    <source>
        <dbReference type="Google" id="ProtNLM"/>
    </source>
</evidence>